<dbReference type="AlphaFoldDB" id="A0A078BBW9"/>
<name>A0A078BBW9_STYLE</name>
<sequence>MLGLYPPIQSKQLSPGEYDSLRNGKAMPKVMIRKSRQLYENFQQKSIIDGYQFIPVFNYLERNLNDDTIFDNCPYANERKTHNENDPAAFKEVADDYLSVLRDSITKAFNLTQEESQNLEMPRLGDYGDLFRCEDFEGDKRRFEFTSQEVYYLRTLQRDGLRIPCGEEGRQLFMTKQFRKPMTKMLERIRDIIFKNQTEDSLRVWSYSAHDDTISNGIPFLQPINYEIVDIPYASSFVFEAYFNQSCLDALEDPQMKRQCFKILSYHNNNPLQFQTCQQSNIQKGLGKGYFCQLDDFLEHLSNVSFKGDITKACQQQWTPPDNNFTQRPFLNL</sequence>
<protein>
    <recommendedName>
        <fullName evidence="3">Histidine acid phosphatase family protein</fullName>
    </recommendedName>
</protein>
<accession>A0A078BBW9</accession>
<dbReference type="SUPFAM" id="SSF53254">
    <property type="entry name" value="Phosphoglycerate mutase-like"/>
    <property type="match status" value="1"/>
</dbReference>
<evidence type="ECO:0008006" key="3">
    <source>
        <dbReference type="Google" id="ProtNLM"/>
    </source>
</evidence>
<dbReference type="Proteomes" id="UP000039865">
    <property type="component" value="Unassembled WGS sequence"/>
</dbReference>
<dbReference type="Gene3D" id="3.40.50.1240">
    <property type="entry name" value="Phosphoglycerate mutase-like"/>
    <property type="match status" value="1"/>
</dbReference>
<dbReference type="OrthoDB" id="10507793at2759"/>
<evidence type="ECO:0000313" key="2">
    <source>
        <dbReference type="Proteomes" id="UP000039865"/>
    </source>
</evidence>
<dbReference type="InterPro" id="IPR029033">
    <property type="entry name" value="His_PPase_superfam"/>
</dbReference>
<evidence type="ECO:0000313" key="1">
    <source>
        <dbReference type="EMBL" id="CDW90747.1"/>
    </source>
</evidence>
<gene>
    <name evidence="1" type="primary">Contig18289.g19428</name>
    <name evidence="1" type="ORF">STYLEM_19894</name>
</gene>
<proteinExistence type="predicted"/>
<dbReference type="InParanoid" id="A0A078BBW9"/>
<keyword evidence="2" id="KW-1185">Reference proteome</keyword>
<organism evidence="1 2">
    <name type="scientific">Stylonychia lemnae</name>
    <name type="common">Ciliate</name>
    <dbReference type="NCBI Taxonomy" id="5949"/>
    <lineage>
        <taxon>Eukaryota</taxon>
        <taxon>Sar</taxon>
        <taxon>Alveolata</taxon>
        <taxon>Ciliophora</taxon>
        <taxon>Intramacronucleata</taxon>
        <taxon>Spirotrichea</taxon>
        <taxon>Stichotrichia</taxon>
        <taxon>Sporadotrichida</taxon>
        <taxon>Oxytrichidae</taxon>
        <taxon>Stylonychinae</taxon>
        <taxon>Stylonychia</taxon>
    </lineage>
</organism>
<reference evidence="1 2" key="1">
    <citation type="submission" date="2014-06" db="EMBL/GenBank/DDBJ databases">
        <authorList>
            <person name="Swart Estienne"/>
        </authorList>
    </citation>
    <scope>NUCLEOTIDE SEQUENCE [LARGE SCALE GENOMIC DNA]</scope>
    <source>
        <strain evidence="1 2">130c</strain>
    </source>
</reference>
<dbReference type="EMBL" id="CCKQ01018766">
    <property type="protein sequence ID" value="CDW90747.1"/>
    <property type="molecule type" value="Genomic_DNA"/>
</dbReference>